<dbReference type="Proteomes" id="UP001595829">
    <property type="component" value="Unassembled WGS sequence"/>
</dbReference>
<organism evidence="2 3">
    <name type="scientific">Streptomyces coeruleoprunus</name>
    <dbReference type="NCBI Taxonomy" id="285563"/>
    <lineage>
        <taxon>Bacteria</taxon>
        <taxon>Bacillati</taxon>
        <taxon>Actinomycetota</taxon>
        <taxon>Actinomycetes</taxon>
        <taxon>Kitasatosporales</taxon>
        <taxon>Streptomycetaceae</taxon>
        <taxon>Streptomyces</taxon>
    </lineage>
</organism>
<dbReference type="EMBL" id="JBHSJD010000004">
    <property type="protein sequence ID" value="MFC5021882.1"/>
    <property type="molecule type" value="Genomic_DNA"/>
</dbReference>
<feature type="region of interest" description="Disordered" evidence="1">
    <location>
        <begin position="63"/>
        <end position="90"/>
    </location>
</feature>
<sequence length="143" mass="13894">MPMPHARARGRRAAAAAVVALGALLALLTCARAWPGAADEARAGAVARVTVPGDDAPVAAVTHGASGDDVPGCGEGSASDDGGLVPAAPPRGSSLGDLLPALYDGRGTGAGGCATGVVAHIRPERAPPALVPPSPMDLSILRV</sequence>
<comment type="caution">
    <text evidence="2">The sequence shown here is derived from an EMBL/GenBank/DDBJ whole genome shotgun (WGS) entry which is preliminary data.</text>
</comment>
<evidence type="ECO:0008006" key="4">
    <source>
        <dbReference type="Google" id="ProtNLM"/>
    </source>
</evidence>
<evidence type="ECO:0000313" key="2">
    <source>
        <dbReference type="EMBL" id="MFC5021882.1"/>
    </source>
</evidence>
<accession>A0ABV9XAJ7</accession>
<keyword evidence="3" id="KW-1185">Reference proteome</keyword>
<name>A0ABV9XAJ7_9ACTN</name>
<evidence type="ECO:0000313" key="3">
    <source>
        <dbReference type="Proteomes" id="UP001595829"/>
    </source>
</evidence>
<protein>
    <recommendedName>
        <fullName evidence="4">Secreted protein</fullName>
    </recommendedName>
</protein>
<gene>
    <name evidence="2" type="ORF">ACFPM3_06980</name>
</gene>
<evidence type="ECO:0000256" key="1">
    <source>
        <dbReference type="SAM" id="MobiDB-lite"/>
    </source>
</evidence>
<reference evidence="3" key="1">
    <citation type="journal article" date="2019" name="Int. J. Syst. Evol. Microbiol.">
        <title>The Global Catalogue of Microorganisms (GCM) 10K type strain sequencing project: providing services to taxonomists for standard genome sequencing and annotation.</title>
        <authorList>
            <consortium name="The Broad Institute Genomics Platform"/>
            <consortium name="The Broad Institute Genome Sequencing Center for Infectious Disease"/>
            <person name="Wu L."/>
            <person name="Ma J."/>
        </authorList>
    </citation>
    <scope>NUCLEOTIDE SEQUENCE [LARGE SCALE GENOMIC DNA]</scope>
    <source>
        <strain evidence="3">CGMCC 4.1648</strain>
    </source>
</reference>
<dbReference type="RefSeq" id="WP_345690832.1">
    <property type="nucleotide sequence ID" value="NZ_BAABIT010000001.1"/>
</dbReference>
<proteinExistence type="predicted"/>